<comment type="caution">
    <text evidence="18">Lacks conserved residue(s) required for the propagation of feature annotation.</text>
</comment>
<comment type="catalytic activity">
    <reaction evidence="1 18">
        <text>7-phospho-2-dehydro-3-deoxy-D-arabino-heptonate = 3-dehydroquinate + phosphate</text>
        <dbReference type="Rhea" id="RHEA:21968"/>
        <dbReference type="ChEBI" id="CHEBI:32364"/>
        <dbReference type="ChEBI" id="CHEBI:43474"/>
        <dbReference type="ChEBI" id="CHEBI:58394"/>
        <dbReference type="EC" id="4.2.3.4"/>
    </reaction>
</comment>
<dbReference type="PANTHER" id="PTHR43622:SF7">
    <property type="entry name" value="3-DEHYDROQUINATE SYNTHASE, CHLOROPLASTIC"/>
    <property type="match status" value="1"/>
</dbReference>
<dbReference type="InterPro" id="IPR050071">
    <property type="entry name" value="Dehydroquinate_synthase"/>
</dbReference>
<dbReference type="GO" id="GO:0005737">
    <property type="term" value="C:cytoplasm"/>
    <property type="evidence" value="ECO:0007669"/>
    <property type="project" value="UniProtKB-SubCell"/>
</dbReference>
<dbReference type="InterPro" id="IPR030960">
    <property type="entry name" value="DHQS/DOIS_N"/>
</dbReference>
<comment type="function">
    <text evidence="18">Catalyzes the conversion of 3-deoxy-D-arabino-heptulosonate 7-phosphate (DAHP) to dehydroquinate (DHQ).</text>
</comment>
<evidence type="ECO:0000256" key="14">
    <source>
        <dbReference type="ARBA" id="ARBA00023027"/>
    </source>
</evidence>
<name>A0A9D2CDL3_9FIRM</name>
<dbReference type="GO" id="GO:0000166">
    <property type="term" value="F:nucleotide binding"/>
    <property type="evidence" value="ECO:0007669"/>
    <property type="project" value="UniProtKB-KW"/>
</dbReference>
<evidence type="ECO:0000256" key="7">
    <source>
        <dbReference type="ARBA" id="ARBA00013031"/>
    </source>
</evidence>
<evidence type="ECO:0000256" key="5">
    <source>
        <dbReference type="ARBA" id="ARBA00004661"/>
    </source>
</evidence>
<evidence type="ECO:0000256" key="2">
    <source>
        <dbReference type="ARBA" id="ARBA00001911"/>
    </source>
</evidence>
<protein>
    <recommendedName>
        <fullName evidence="8 18">3-dehydroquinate synthase</fullName>
        <shortName evidence="18">DHQS</shortName>
        <ecNumber evidence="7 18">4.2.3.4</ecNumber>
    </recommendedName>
</protein>
<dbReference type="CDD" id="cd08195">
    <property type="entry name" value="DHQS"/>
    <property type="match status" value="1"/>
</dbReference>
<evidence type="ECO:0000313" key="21">
    <source>
        <dbReference type="EMBL" id="HIY74036.1"/>
    </source>
</evidence>
<feature type="binding site" evidence="18">
    <location>
        <position position="186"/>
    </location>
    <ligand>
        <name>Zn(2+)</name>
        <dbReference type="ChEBI" id="CHEBI:29105"/>
    </ligand>
</feature>
<comment type="caution">
    <text evidence="21">The sequence shown here is derived from an EMBL/GenBank/DDBJ whole genome shotgun (WGS) entry which is preliminary data.</text>
</comment>
<accession>A0A9D2CDL3</accession>
<comment type="cofactor">
    <cofactor evidence="3">
        <name>Zn(2+)</name>
        <dbReference type="ChEBI" id="CHEBI:29105"/>
    </cofactor>
</comment>
<evidence type="ECO:0000256" key="13">
    <source>
        <dbReference type="ARBA" id="ARBA00022833"/>
    </source>
</evidence>
<dbReference type="NCBIfam" id="TIGR01357">
    <property type="entry name" value="aroB"/>
    <property type="match status" value="1"/>
</dbReference>
<proteinExistence type="inferred from homology"/>
<dbReference type="GO" id="GO:0003856">
    <property type="term" value="F:3-dehydroquinate synthase activity"/>
    <property type="evidence" value="ECO:0007669"/>
    <property type="project" value="UniProtKB-UniRule"/>
</dbReference>
<dbReference type="FunFam" id="3.40.50.1970:FF:000007">
    <property type="entry name" value="Pentafunctional AROM polypeptide"/>
    <property type="match status" value="1"/>
</dbReference>
<dbReference type="Pfam" id="PF24621">
    <property type="entry name" value="DHQS_C"/>
    <property type="match status" value="1"/>
</dbReference>
<keyword evidence="17 18" id="KW-0170">Cobalt</keyword>
<dbReference type="Gene3D" id="1.20.1090.10">
    <property type="entry name" value="Dehydroquinate synthase-like - alpha domain"/>
    <property type="match status" value="1"/>
</dbReference>
<evidence type="ECO:0000259" key="20">
    <source>
        <dbReference type="Pfam" id="PF24621"/>
    </source>
</evidence>
<dbReference type="HAMAP" id="MF_00110">
    <property type="entry name" value="DHQ_synthase"/>
    <property type="match status" value="1"/>
</dbReference>
<feature type="binding site" evidence="18">
    <location>
        <begin position="171"/>
        <end position="174"/>
    </location>
    <ligand>
        <name>NAD(+)</name>
        <dbReference type="ChEBI" id="CHEBI:57540"/>
    </ligand>
</feature>
<feature type="domain" description="3-dehydroquinate synthase C-terminal" evidence="20">
    <location>
        <begin position="183"/>
        <end position="326"/>
    </location>
</feature>
<dbReference type="EC" id="4.2.3.4" evidence="7 18"/>
<evidence type="ECO:0000256" key="9">
    <source>
        <dbReference type="ARBA" id="ARBA00022490"/>
    </source>
</evidence>
<evidence type="ECO:0000256" key="8">
    <source>
        <dbReference type="ARBA" id="ARBA00017684"/>
    </source>
</evidence>
<feature type="domain" description="3-dehydroquinate synthase N-terminal" evidence="19">
    <location>
        <begin position="71"/>
        <end position="181"/>
    </location>
</feature>
<dbReference type="InterPro" id="IPR030963">
    <property type="entry name" value="DHQ_synth_fam"/>
</dbReference>
<keyword evidence="11 18" id="KW-0479">Metal-binding</keyword>
<organism evidence="21 22">
    <name type="scientific">Candidatus Intestinimonas merdavium</name>
    <dbReference type="NCBI Taxonomy" id="2838622"/>
    <lineage>
        <taxon>Bacteria</taxon>
        <taxon>Bacillati</taxon>
        <taxon>Bacillota</taxon>
        <taxon>Clostridia</taxon>
        <taxon>Eubacteriales</taxon>
        <taxon>Intestinimonas</taxon>
    </lineage>
</organism>
<feature type="binding site" evidence="18">
    <location>
        <position position="247"/>
    </location>
    <ligand>
        <name>Zn(2+)</name>
        <dbReference type="ChEBI" id="CHEBI:29105"/>
    </ligand>
</feature>
<dbReference type="EMBL" id="DXCX01000088">
    <property type="protein sequence ID" value="HIY74036.1"/>
    <property type="molecule type" value="Genomic_DNA"/>
</dbReference>
<dbReference type="Gene3D" id="3.40.50.1970">
    <property type="match status" value="1"/>
</dbReference>
<feature type="binding site" evidence="18">
    <location>
        <position position="144"/>
    </location>
    <ligand>
        <name>NAD(+)</name>
        <dbReference type="ChEBI" id="CHEBI:57540"/>
    </ligand>
</feature>
<comment type="similarity">
    <text evidence="6 18">Belongs to the sugar phosphate cyclases superfamily. Dehydroquinate synthase family.</text>
</comment>
<keyword evidence="15 18" id="KW-0057">Aromatic amino acid biosynthesis</keyword>
<comment type="cofactor">
    <cofactor evidence="2 18">
        <name>NAD(+)</name>
        <dbReference type="ChEBI" id="CHEBI:57540"/>
    </cofactor>
</comment>
<dbReference type="InterPro" id="IPR016037">
    <property type="entry name" value="DHQ_synth_AroB"/>
</dbReference>
<reference evidence="21" key="2">
    <citation type="submission" date="2021-04" db="EMBL/GenBank/DDBJ databases">
        <authorList>
            <person name="Gilroy R."/>
        </authorList>
    </citation>
    <scope>NUCLEOTIDE SEQUENCE</scope>
    <source>
        <strain evidence="21">CHK33-7979</strain>
    </source>
</reference>
<dbReference type="GO" id="GO:0008652">
    <property type="term" value="P:amino acid biosynthetic process"/>
    <property type="evidence" value="ECO:0007669"/>
    <property type="project" value="UniProtKB-KW"/>
</dbReference>
<gene>
    <name evidence="18 21" type="primary">aroB</name>
    <name evidence="21" type="ORF">H9826_08710</name>
</gene>
<keyword evidence="13 18" id="KW-0862">Zinc</keyword>
<evidence type="ECO:0000256" key="18">
    <source>
        <dbReference type="HAMAP-Rule" id="MF_00110"/>
    </source>
</evidence>
<dbReference type="GO" id="GO:0009423">
    <property type="term" value="P:chorismate biosynthetic process"/>
    <property type="evidence" value="ECO:0007669"/>
    <property type="project" value="UniProtKB-UniRule"/>
</dbReference>
<dbReference type="AlphaFoldDB" id="A0A9D2CDL3"/>
<keyword evidence="12 18" id="KW-0547">Nucleotide-binding</keyword>
<evidence type="ECO:0000256" key="10">
    <source>
        <dbReference type="ARBA" id="ARBA00022605"/>
    </source>
</evidence>
<comment type="pathway">
    <text evidence="5 18">Metabolic intermediate biosynthesis; chorismate biosynthesis; chorismate from D-erythrose 4-phosphate and phosphoenolpyruvate: step 2/7.</text>
</comment>
<evidence type="ECO:0000313" key="22">
    <source>
        <dbReference type="Proteomes" id="UP000886824"/>
    </source>
</evidence>
<dbReference type="GO" id="GO:0009073">
    <property type="term" value="P:aromatic amino acid family biosynthetic process"/>
    <property type="evidence" value="ECO:0007669"/>
    <property type="project" value="UniProtKB-KW"/>
</dbReference>
<evidence type="ECO:0000259" key="19">
    <source>
        <dbReference type="Pfam" id="PF01761"/>
    </source>
</evidence>
<feature type="binding site" evidence="18">
    <location>
        <begin position="131"/>
        <end position="132"/>
    </location>
    <ligand>
        <name>NAD(+)</name>
        <dbReference type="ChEBI" id="CHEBI:57540"/>
    </ligand>
</feature>
<dbReference type="SUPFAM" id="SSF56796">
    <property type="entry name" value="Dehydroquinate synthase-like"/>
    <property type="match status" value="1"/>
</dbReference>
<evidence type="ECO:0000256" key="6">
    <source>
        <dbReference type="ARBA" id="ARBA00005412"/>
    </source>
</evidence>
<dbReference type="InterPro" id="IPR056179">
    <property type="entry name" value="DHQS_C"/>
</dbReference>
<comment type="subcellular location">
    <subcellularLocation>
        <location evidence="4 18">Cytoplasm</location>
    </subcellularLocation>
</comment>
<dbReference type="Proteomes" id="UP000886824">
    <property type="component" value="Unassembled WGS sequence"/>
</dbReference>
<keyword evidence="14 18" id="KW-0520">NAD</keyword>
<keyword evidence="16 18" id="KW-0456">Lyase</keyword>
<dbReference type="PIRSF" id="PIRSF001455">
    <property type="entry name" value="DHQ_synth"/>
    <property type="match status" value="1"/>
</dbReference>
<evidence type="ECO:0000256" key="17">
    <source>
        <dbReference type="ARBA" id="ARBA00023285"/>
    </source>
</evidence>
<dbReference type="PANTHER" id="PTHR43622">
    <property type="entry name" value="3-DEHYDROQUINATE SYNTHASE"/>
    <property type="match status" value="1"/>
</dbReference>
<keyword evidence="10 18" id="KW-0028">Amino-acid biosynthesis</keyword>
<keyword evidence="9 18" id="KW-0963">Cytoplasm</keyword>
<comment type="cofactor">
    <cofactor evidence="18">
        <name>Co(2+)</name>
        <dbReference type="ChEBI" id="CHEBI:48828"/>
    </cofactor>
    <cofactor evidence="18">
        <name>Zn(2+)</name>
        <dbReference type="ChEBI" id="CHEBI:29105"/>
    </cofactor>
    <text evidence="18">Binds 1 divalent metal cation per subunit. Can use either Co(2+) or Zn(2+).</text>
</comment>
<reference evidence="21" key="1">
    <citation type="journal article" date="2021" name="PeerJ">
        <title>Extensive microbial diversity within the chicken gut microbiome revealed by metagenomics and culture.</title>
        <authorList>
            <person name="Gilroy R."/>
            <person name="Ravi A."/>
            <person name="Getino M."/>
            <person name="Pursley I."/>
            <person name="Horton D.L."/>
            <person name="Alikhan N.F."/>
            <person name="Baker D."/>
            <person name="Gharbi K."/>
            <person name="Hall N."/>
            <person name="Watson M."/>
            <person name="Adriaenssens E.M."/>
            <person name="Foster-Nyarko E."/>
            <person name="Jarju S."/>
            <person name="Secka A."/>
            <person name="Antonio M."/>
            <person name="Oren A."/>
            <person name="Chaudhuri R.R."/>
            <person name="La Ragione R."/>
            <person name="Hildebrand F."/>
            <person name="Pallen M.J."/>
        </authorList>
    </citation>
    <scope>NUCLEOTIDE SEQUENCE</scope>
    <source>
        <strain evidence="21">CHK33-7979</strain>
    </source>
</reference>
<evidence type="ECO:0000256" key="12">
    <source>
        <dbReference type="ARBA" id="ARBA00022741"/>
    </source>
</evidence>
<evidence type="ECO:0000256" key="11">
    <source>
        <dbReference type="ARBA" id="ARBA00022723"/>
    </source>
</evidence>
<evidence type="ECO:0000256" key="3">
    <source>
        <dbReference type="ARBA" id="ARBA00001947"/>
    </source>
</evidence>
<dbReference type="Pfam" id="PF01761">
    <property type="entry name" value="DHQ_synthase"/>
    <property type="match status" value="1"/>
</dbReference>
<evidence type="ECO:0000256" key="1">
    <source>
        <dbReference type="ARBA" id="ARBA00001393"/>
    </source>
</evidence>
<evidence type="ECO:0000256" key="4">
    <source>
        <dbReference type="ARBA" id="ARBA00004496"/>
    </source>
</evidence>
<evidence type="ECO:0000256" key="16">
    <source>
        <dbReference type="ARBA" id="ARBA00023239"/>
    </source>
</evidence>
<feature type="binding site" evidence="18">
    <location>
        <position position="153"/>
    </location>
    <ligand>
        <name>NAD(+)</name>
        <dbReference type="ChEBI" id="CHEBI:57540"/>
    </ligand>
</feature>
<sequence length="366" mass="39514">MKSLSVSLPGRSYDILIGSGLLAQAGQHLRPVLPRARKLFVVTDSNVAPIYLSTLVPALEHCGFETACQELPAGESSKSAAMLSTLWENMMDFGLTRTDAVVALGGGVVGDLAGFAAATILRGVDFVQIPTTLLAQVDSSVGGKVAIDLQHGKNLAGAFWQPRLVLMDPDTLDTLDDRTFADGMAEVIKYGCILDRAFFDFLALRPSRGEIMEEIEHVLYTCCDLKRSVVEEDERDTGRRMLLNFGHTVGHAFEKMGHYQTWTHGQAVAAGMCVAARLGLSLGIGGSEEELLSLTKLLQAFDLPVHIPCSDTDWAVMVETIGLDKKGAGESIRMIFLEALGRAAAVKMKKADVLEQLAALYGRTFP</sequence>
<feature type="binding site" evidence="18">
    <location>
        <begin position="107"/>
        <end position="111"/>
    </location>
    <ligand>
        <name>NAD(+)</name>
        <dbReference type="ChEBI" id="CHEBI:57540"/>
    </ligand>
</feature>
<feature type="binding site" evidence="18">
    <location>
        <position position="264"/>
    </location>
    <ligand>
        <name>Zn(2+)</name>
        <dbReference type="ChEBI" id="CHEBI:29105"/>
    </ligand>
</feature>
<dbReference type="GO" id="GO:0046872">
    <property type="term" value="F:metal ion binding"/>
    <property type="evidence" value="ECO:0007669"/>
    <property type="project" value="UniProtKB-KW"/>
</dbReference>
<evidence type="ECO:0000256" key="15">
    <source>
        <dbReference type="ARBA" id="ARBA00023141"/>
    </source>
</evidence>